<gene>
    <name evidence="3" type="ORF">CARN7_2533</name>
</gene>
<evidence type="ECO:0000259" key="2">
    <source>
        <dbReference type="Pfam" id="PF18860"/>
    </source>
</evidence>
<proteinExistence type="predicted"/>
<evidence type="ECO:0000259" key="1">
    <source>
        <dbReference type="Pfam" id="PF14355"/>
    </source>
</evidence>
<protein>
    <recommendedName>
        <fullName evidence="4">Abortive infection protein-like C-terminal domain-containing protein</fullName>
    </recommendedName>
</protein>
<dbReference type="AlphaFoldDB" id="E6QWR9"/>
<name>E6QWR9_9ZZZZ</name>
<dbReference type="EMBL" id="CABR01000159">
    <property type="protein sequence ID" value="CBI11693.1"/>
    <property type="molecule type" value="Genomic_DNA"/>
</dbReference>
<reference evidence="3" key="1">
    <citation type="submission" date="2009-10" db="EMBL/GenBank/DDBJ databases">
        <title>Diversity of trophic interactions inside an arsenic-rich microbial ecosystem.</title>
        <authorList>
            <person name="Bertin P.N."/>
            <person name="Heinrich-Salmeron A."/>
            <person name="Pelletier E."/>
            <person name="Goulhen-Chollet F."/>
            <person name="Arsene-Ploetze F."/>
            <person name="Gallien S."/>
            <person name="Calteau A."/>
            <person name="Vallenet D."/>
            <person name="Casiot C."/>
            <person name="Chane-Woon-Ming B."/>
            <person name="Giloteaux L."/>
            <person name="Barakat M."/>
            <person name="Bonnefoy V."/>
            <person name="Bruneel O."/>
            <person name="Chandler M."/>
            <person name="Cleiss J."/>
            <person name="Duran R."/>
            <person name="Elbaz-Poulichet F."/>
            <person name="Fonknechten N."/>
            <person name="Lauga B."/>
            <person name="Mornico D."/>
            <person name="Ortet P."/>
            <person name="Schaeffer C."/>
            <person name="Siguier P."/>
            <person name="Alexander Thil Smith A."/>
            <person name="Van Dorsselaer A."/>
            <person name="Weissenbach J."/>
            <person name="Medigue C."/>
            <person name="Le Paslier D."/>
        </authorList>
    </citation>
    <scope>NUCLEOTIDE SEQUENCE</scope>
</reference>
<dbReference type="InterPro" id="IPR041427">
    <property type="entry name" value="AbiJ-NTD3"/>
</dbReference>
<evidence type="ECO:0000313" key="3">
    <source>
        <dbReference type="EMBL" id="CBI11693.1"/>
    </source>
</evidence>
<dbReference type="Pfam" id="PF18860">
    <property type="entry name" value="AbiJ_NTD3"/>
    <property type="match status" value="1"/>
</dbReference>
<feature type="domain" description="AbiJ-NTD3" evidence="2">
    <location>
        <begin position="2"/>
        <end position="144"/>
    </location>
</feature>
<comment type="caution">
    <text evidence="3">The sequence shown here is derived from an EMBL/GenBank/DDBJ whole genome shotgun (WGS) entry which is preliminary data.</text>
</comment>
<organism evidence="3">
    <name type="scientific">mine drainage metagenome</name>
    <dbReference type="NCBI Taxonomy" id="410659"/>
    <lineage>
        <taxon>unclassified sequences</taxon>
        <taxon>metagenomes</taxon>
        <taxon>ecological metagenomes</taxon>
    </lineage>
</organism>
<feature type="domain" description="Abortive infection protein-like C-terminal" evidence="1">
    <location>
        <begin position="207"/>
        <end position="278"/>
    </location>
</feature>
<evidence type="ECO:0008006" key="4">
    <source>
        <dbReference type="Google" id="ProtNLM"/>
    </source>
</evidence>
<accession>E6QWR9</accession>
<dbReference type="InterPro" id="IPR026001">
    <property type="entry name" value="Abi-like_C"/>
</dbReference>
<sequence>MRISEITRRDIVDELRLRNTQWNGRLDEVEFLGRLYSLDKLPSHDKRFEDMAGDIFQHRINNLDWDEWWIFEDSRLQLDDDERFLNLLCEMIHPVTRSDRVEVAALVEMFNSHLAPDGWKVIEKEKISGRPVFVAISNEAAVQVENTERIGSANALSQLKKCEERIGLIDYEGAISASRSLLESVFADIYERTTGDKVRKGGSLMDLYKVIKNLLNLSDDKYSNEAIKTILRSLAAMVEGLDNLSNDMGDRHIRPVAPQRRHAQLCVNAAKTLTTFLYDTLESKFQGKENIYQQLIGTLDSDARLLPYDELLSHRNVQKIYAQTDPNIRNVLKRTFIDEYDVDSFRDSDIFFAAMRILRNELRSSDIEAIYKTHKNNDQACGLKKFLNEIYEFKADLLSSEIKQACASR</sequence>
<dbReference type="Pfam" id="PF14355">
    <property type="entry name" value="Abi_C"/>
    <property type="match status" value="1"/>
</dbReference>